<dbReference type="STRING" id="370979.SAMN05443663_101619"/>
<dbReference type="Proteomes" id="UP000184071">
    <property type="component" value="Unassembled WGS sequence"/>
</dbReference>
<feature type="domain" description="Outer membrane protein beta-barrel" evidence="4">
    <location>
        <begin position="7"/>
        <end position="247"/>
    </location>
</feature>
<evidence type="ECO:0000313" key="5">
    <source>
        <dbReference type="EMBL" id="SHF95458.1"/>
    </source>
</evidence>
<sequence>MKKNLFLLGLLVCSMATMAQTEKADKPESWYFKLGGSYFNQTASTEFPEVGGQAPNRDVYEGRLTNNKLVSRESITGSFGQGFRSGITAGYRFSTRLGVEVAANYYISNSKTMAQTTNRLYAYNQATNVDTYLSFTAEGQIKAFDIAPAVVMFLGEAHGFEPYTKVGVIVPIHGTLDIKTDRELTSYSGNNVVATNNIYSKDVVKPNPTLGFMASLGTSYKLGKHISAFAELEYRNFTVHGKTKETTEYTVNGQDALATRNTSQRYTVYHDRLDVNSNNPLFNPNTATTTDTTDTTRPNDKMDELSSYVGISGLGLTVGLKYSL</sequence>
<keyword evidence="6" id="KW-1185">Reference proteome</keyword>
<keyword evidence="1 3" id="KW-0732">Signal</keyword>
<evidence type="ECO:0000256" key="3">
    <source>
        <dbReference type="SAM" id="SignalP"/>
    </source>
</evidence>
<name>A0A1M5FVD7_9FLAO</name>
<dbReference type="SUPFAM" id="SSF56925">
    <property type="entry name" value="OMPA-like"/>
    <property type="match status" value="1"/>
</dbReference>
<gene>
    <name evidence="5" type="ORF">SAMN05443663_101619</name>
</gene>
<feature type="signal peptide" evidence="3">
    <location>
        <begin position="1"/>
        <end position="19"/>
    </location>
</feature>
<proteinExistence type="predicted"/>
<evidence type="ECO:0000259" key="4">
    <source>
        <dbReference type="Pfam" id="PF13505"/>
    </source>
</evidence>
<evidence type="ECO:0000313" key="6">
    <source>
        <dbReference type="Proteomes" id="UP000184071"/>
    </source>
</evidence>
<protein>
    <submittedName>
        <fullName evidence="5">Outer membrane protein beta-barrel domain-containing protein</fullName>
    </submittedName>
</protein>
<dbReference type="Gene3D" id="2.40.160.20">
    <property type="match status" value="1"/>
</dbReference>
<feature type="chain" id="PRO_5012454602" evidence="3">
    <location>
        <begin position="20"/>
        <end position="324"/>
    </location>
</feature>
<accession>A0A1M5FVD7</accession>
<dbReference type="Pfam" id="PF13505">
    <property type="entry name" value="OMP_b-brl"/>
    <property type="match status" value="1"/>
</dbReference>
<dbReference type="AlphaFoldDB" id="A0A1M5FVD7"/>
<evidence type="ECO:0000256" key="2">
    <source>
        <dbReference type="SAM" id="MobiDB-lite"/>
    </source>
</evidence>
<organism evidence="5 6">
    <name type="scientific">Flavobacterium defluvii</name>
    <dbReference type="NCBI Taxonomy" id="370979"/>
    <lineage>
        <taxon>Bacteria</taxon>
        <taxon>Pseudomonadati</taxon>
        <taxon>Bacteroidota</taxon>
        <taxon>Flavobacteriia</taxon>
        <taxon>Flavobacteriales</taxon>
        <taxon>Flavobacteriaceae</taxon>
        <taxon>Flavobacterium</taxon>
    </lineage>
</organism>
<feature type="compositionally biased region" description="Low complexity" evidence="2">
    <location>
        <begin position="286"/>
        <end position="296"/>
    </location>
</feature>
<reference evidence="6" key="1">
    <citation type="submission" date="2016-11" db="EMBL/GenBank/DDBJ databases">
        <authorList>
            <person name="Varghese N."/>
            <person name="Submissions S."/>
        </authorList>
    </citation>
    <scope>NUCLEOTIDE SEQUENCE [LARGE SCALE GENOMIC DNA]</scope>
    <source>
        <strain evidence="6">DSM 17963</strain>
    </source>
</reference>
<dbReference type="InterPro" id="IPR027385">
    <property type="entry name" value="Beta-barrel_OMP"/>
</dbReference>
<dbReference type="OrthoDB" id="1322659at2"/>
<evidence type="ECO:0000256" key="1">
    <source>
        <dbReference type="ARBA" id="ARBA00022729"/>
    </source>
</evidence>
<dbReference type="RefSeq" id="WP_073413222.1">
    <property type="nucleotide sequence ID" value="NZ_FQWC01000001.1"/>
</dbReference>
<dbReference type="InterPro" id="IPR011250">
    <property type="entry name" value="OMP/PagP_B-barrel"/>
</dbReference>
<feature type="region of interest" description="Disordered" evidence="2">
    <location>
        <begin position="277"/>
        <end position="301"/>
    </location>
</feature>
<dbReference type="EMBL" id="FQWC01000001">
    <property type="protein sequence ID" value="SHF95458.1"/>
    <property type="molecule type" value="Genomic_DNA"/>
</dbReference>